<comment type="subcellular location">
    <subcellularLocation>
        <location evidence="1">Endomembrane system</location>
        <topology evidence="1">Multi-pass membrane protein</topology>
    </subcellularLocation>
</comment>
<gene>
    <name evidence="13" type="ORF">BT96DRAFT_975224</name>
</gene>
<keyword evidence="4" id="KW-0949">S-adenosyl-L-methionine</keyword>
<keyword evidence="3" id="KW-0489">Methyltransferase</keyword>
<evidence type="ECO:0000256" key="7">
    <source>
        <dbReference type="ARBA" id="ARBA00022989"/>
    </source>
</evidence>
<feature type="transmembrane region" description="Helical" evidence="12">
    <location>
        <begin position="45"/>
        <end position="73"/>
    </location>
</feature>
<dbReference type="UniPathway" id="UPA00753"/>
<evidence type="ECO:0000313" key="14">
    <source>
        <dbReference type="Proteomes" id="UP000799118"/>
    </source>
</evidence>
<keyword evidence="11" id="KW-1208">Phospholipid metabolism</keyword>
<evidence type="ECO:0000256" key="5">
    <source>
        <dbReference type="ARBA" id="ARBA00022692"/>
    </source>
</evidence>
<evidence type="ECO:0000256" key="2">
    <source>
        <dbReference type="ARBA" id="ARBA00022516"/>
    </source>
</evidence>
<evidence type="ECO:0000256" key="10">
    <source>
        <dbReference type="ARBA" id="ARBA00023209"/>
    </source>
</evidence>
<dbReference type="OrthoDB" id="422086at2759"/>
<evidence type="ECO:0000256" key="9">
    <source>
        <dbReference type="ARBA" id="ARBA00023136"/>
    </source>
</evidence>
<dbReference type="GO" id="GO:0006656">
    <property type="term" value="P:phosphatidylcholine biosynthetic process"/>
    <property type="evidence" value="ECO:0007669"/>
    <property type="project" value="UniProtKB-UniPathway"/>
</dbReference>
<keyword evidence="5 12" id="KW-0812">Transmembrane</keyword>
<dbReference type="Pfam" id="PF04191">
    <property type="entry name" value="PEMT"/>
    <property type="match status" value="1"/>
</dbReference>
<evidence type="ECO:0000256" key="11">
    <source>
        <dbReference type="ARBA" id="ARBA00023264"/>
    </source>
</evidence>
<dbReference type="GO" id="GO:0032259">
    <property type="term" value="P:methylation"/>
    <property type="evidence" value="ECO:0007669"/>
    <property type="project" value="UniProtKB-KW"/>
</dbReference>
<reference evidence="13" key="1">
    <citation type="journal article" date="2019" name="Environ. Microbiol.">
        <title>Fungal ecological strategies reflected in gene transcription - a case study of two litter decomposers.</title>
        <authorList>
            <person name="Barbi F."/>
            <person name="Kohler A."/>
            <person name="Barry K."/>
            <person name="Baskaran P."/>
            <person name="Daum C."/>
            <person name="Fauchery L."/>
            <person name="Ihrmark K."/>
            <person name="Kuo A."/>
            <person name="LaButti K."/>
            <person name="Lipzen A."/>
            <person name="Morin E."/>
            <person name="Grigoriev I.V."/>
            <person name="Henrissat B."/>
            <person name="Lindahl B."/>
            <person name="Martin F."/>
        </authorList>
    </citation>
    <scope>NUCLEOTIDE SEQUENCE</scope>
    <source>
        <strain evidence="13">JB14</strain>
    </source>
</reference>
<keyword evidence="9 12" id="KW-0472">Membrane</keyword>
<evidence type="ECO:0000256" key="6">
    <source>
        <dbReference type="ARBA" id="ARBA00022824"/>
    </source>
</evidence>
<evidence type="ECO:0000313" key="13">
    <source>
        <dbReference type="EMBL" id="KAE9400514.1"/>
    </source>
</evidence>
<sequence length="238" mass="26785">MSLEKLPFLLVLSIFYYIALTPPNPPASREEISKYPPGDRLSGRAFSLVVAEKALLLTFILCEIMVIISTHYATSVFAEMTMNTLVRISNHELHAPTITPIFLVGFFLTLCGAWVRWSSYRALGRLFTFGLSIRDKHKLITTGPYSIVRHPSYIGSLCVHTGIFLCVFGPGSWIYECGWWNLGSIKILAMLVAAISASILSVLFNRMGLEDKMMQKEFGPQWDVWAKNVPYKLLPGIF</sequence>
<dbReference type="AlphaFoldDB" id="A0A6A4HUB2"/>
<dbReference type="EMBL" id="ML769455">
    <property type="protein sequence ID" value="KAE9400514.1"/>
    <property type="molecule type" value="Genomic_DNA"/>
</dbReference>
<dbReference type="GO" id="GO:0012505">
    <property type="term" value="C:endomembrane system"/>
    <property type="evidence" value="ECO:0007669"/>
    <property type="project" value="UniProtKB-SubCell"/>
</dbReference>
<dbReference type="PANTHER" id="PTHR12714:SF9">
    <property type="entry name" value="PROTEIN-S-ISOPRENYLCYSTEINE O-METHYLTRANSFERASE"/>
    <property type="match status" value="1"/>
</dbReference>
<evidence type="ECO:0000256" key="1">
    <source>
        <dbReference type="ARBA" id="ARBA00004127"/>
    </source>
</evidence>
<accession>A0A6A4HUB2</accession>
<keyword evidence="10" id="KW-0594">Phospholipid biosynthesis</keyword>
<keyword evidence="6" id="KW-0256">Endoplasmic reticulum</keyword>
<evidence type="ECO:0000256" key="3">
    <source>
        <dbReference type="ARBA" id="ARBA00022603"/>
    </source>
</evidence>
<protein>
    <recommendedName>
        <fullName evidence="15">Protein-S-isoprenylcysteine O-methyltransferase</fullName>
    </recommendedName>
</protein>
<feature type="transmembrane region" description="Helical" evidence="12">
    <location>
        <begin position="153"/>
        <end position="175"/>
    </location>
</feature>
<keyword evidence="7 12" id="KW-1133">Transmembrane helix</keyword>
<proteinExistence type="predicted"/>
<organism evidence="13 14">
    <name type="scientific">Gymnopus androsaceus JB14</name>
    <dbReference type="NCBI Taxonomy" id="1447944"/>
    <lineage>
        <taxon>Eukaryota</taxon>
        <taxon>Fungi</taxon>
        <taxon>Dikarya</taxon>
        <taxon>Basidiomycota</taxon>
        <taxon>Agaricomycotina</taxon>
        <taxon>Agaricomycetes</taxon>
        <taxon>Agaricomycetidae</taxon>
        <taxon>Agaricales</taxon>
        <taxon>Marasmiineae</taxon>
        <taxon>Omphalotaceae</taxon>
        <taxon>Gymnopus</taxon>
    </lineage>
</organism>
<evidence type="ECO:0000256" key="8">
    <source>
        <dbReference type="ARBA" id="ARBA00023098"/>
    </source>
</evidence>
<keyword evidence="8" id="KW-0443">Lipid metabolism</keyword>
<name>A0A6A4HUB2_9AGAR</name>
<keyword evidence="2" id="KW-0444">Lipid biosynthesis</keyword>
<evidence type="ECO:0000256" key="12">
    <source>
        <dbReference type="SAM" id="Phobius"/>
    </source>
</evidence>
<dbReference type="InterPro" id="IPR007318">
    <property type="entry name" value="Phopholipid_MeTrfase"/>
</dbReference>
<dbReference type="Gene3D" id="1.20.120.1630">
    <property type="match status" value="1"/>
</dbReference>
<keyword evidence="3" id="KW-0808">Transferase</keyword>
<feature type="transmembrane region" description="Helical" evidence="12">
    <location>
        <begin position="187"/>
        <end position="204"/>
    </location>
</feature>
<dbReference type="PANTHER" id="PTHR12714">
    <property type="entry name" value="PROTEIN-S ISOPRENYLCYSTEINE O-METHYLTRANSFERASE"/>
    <property type="match status" value="1"/>
</dbReference>
<dbReference type="GO" id="GO:0008168">
    <property type="term" value="F:methyltransferase activity"/>
    <property type="evidence" value="ECO:0007669"/>
    <property type="project" value="UniProtKB-KW"/>
</dbReference>
<keyword evidence="14" id="KW-1185">Reference proteome</keyword>
<evidence type="ECO:0008006" key="15">
    <source>
        <dbReference type="Google" id="ProtNLM"/>
    </source>
</evidence>
<feature type="transmembrane region" description="Helical" evidence="12">
    <location>
        <begin position="93"/>
        <end position="115"/>
    </location>
</feature>
<evidence type="ECO:0000256" key="4">
    <source>
        <dbReference type="ARBA" id="ARBA00022691"/>
    </source>
</evidence>
<dbReference type="Proteomes" id="UP000799118">
    <property type="component" value="Unassembled WGS sequence"/>
</dbReference>